<sequence length="183" mass="21635">MGVDGRLQLADGIFINLYYIPDDAFKFIDTLMNKYSNMFEYNRMDDPGKNMIVILFLRNDVSPQYIYPIENYYSRRPLIINNKEQLKLLKPKDILPNTEQEDNKLWNPSYEDFQMILNKYELDGDFNKIQEIIDNITNRRYEDENGETVSLQEQEKGTISNLLYNLIDIEYAIAGKILSYIAD</sequence>
<gene>
    <name evidence="1" type="ORF">ORPV_200</name>
</gene>
<dbReference type="RefSeq" id="YP_009448406.1">
    <property type="nucleotide sequence ID" value="NC_036594.1"/>
</dbReference>
<proteinExistence type="predicted"/>
<name>A0A2I2L3I9_9VIRU</name>
<evidence type="ECO:0000313" key="2">
    <source>
        <dbReference type="Proteomes" id="UP000236316"/>
    </source>
</evidence>
<reference evidence="1" key="1">
    <citation type="submission" date="2017-08" db="EMBL/GenBank/DDBJ databases">
        <authorList>
            <consortium name="Urmite Genomes"/>
        </authorList>
    </citation>
    <scope>NUCLEOTIDE SEQUENCE [LARGE SCALE GENOMIC DNA]</scope>
    <source>
        <strain evidence="1">IHUMI-LCC2</strain>
    </source>
</reference>
<protein>
    <submittedName>
        <fullName evidence="1">Uncharacterized protein</fullName>
    </submittedName>
</protein>
<accession>A0A2I2L3I9</accession>
<dbReference type="Proteomes" id="UP000236316">
    <property type="component" value="Segment"/>
</dbReference>
<organism evidence="1">
    <name type="scientific">Orpheovirus IHUMI-LCC2</name>
    <dbReference type="NCBI Taxonomy" id="2023057"/>
    <lineage>
        <taxon>Viruses</taxon>
        <taxon>Varidnaviria</taxon>
        <taxon>Bamfordvirae</taxon>
        <taxon>Nucleocytoviricota</taxon>
        <taxon>Megaviricetes</taxon>
        <taxon>Pimascovirales</taxon>
        <taxon>Ocovirineae</taxon>
        <taxon>Orpheoviridae</taxon>
        <taxon>Alphaorpheovirus</taxon>
        <taxon>Alphaorpheovirus massiliense</taxon>
    </lineage>
</organism>
<dbReference type="KEGG" id="vg:35381961"/>
<dbReference type="EMBL" id="LT906555">
    <property type="protein sequence ID" value="SNW62104.1"/>
    <property type="molecule type" value="Genomic_DNA"/>
</dbReference>
<keyword evidence="2" id="KW-1185">Reference proteome</keyword>
<dbReference type="GeneID" id="35381961"/>
<evidence type="ECO:0000313" key="1">
    <source>
        <dbReference type="EMBL" id="SNW62104.1"/>
    </source>
</evidence>